<feature type="signal peptide" evidence="1">
    <location>
        <begin position="1"/>
        <end position="18"/>
    </location>
</feature>
<reference evidence="3" key="1">
    <citation type="journal article" date="2013" name="PLoS Genet.">
        <title>The genome of Spraguea lophii and the basis of host-microsporidian interactions.</title>
        <authorList>
            <person name="Campbell S.E."/>
            <person name="Williams T.A."/>
            <person name="Yousuf A."/>
            <person name="Soanes D.M."/>
            <person name="Paszkiewicz K.H."/>
            <person name="Williams B.A.P."/>
        </authorList>
    </citation>
    <scope>NUCLEOTIDE SEQUENCE [LARGE SCALE GENOMIC DNA]</scope>
    <source>
        <strain evidence="3">42_110</strain>
    </source>
</reference>
<protein>
    <submittedName>
        <fullName evidence="2">Uncharacterized protein</fullName>
    </submittedName>
</protein>
<sequence length="254" mass="29267">MLYLFVQILLCIGINILATSDKEEVMQLSDEEFFSMKEDPEEISSELGSDWVIINKDDYSEFVENDENDDMFLEQEILDSYCFVNEEDVGDCSEIYDLTHCMPKNHLSRRCDNGSFYQRLQKNSTLKTLVNNTLQHFSSKLECESSIVKDGTYIILKSLLKVAYFGFYSEAYNIITTSCLENDGILLKHTSNLLTKLLINLTSEVYFTCFPQSNFFPQFDKREIENYMVNSINKILTAFIIPKSDMPCDAIACA</sequence>
<comment type="caution">
    <text evidence="2">The sequence shown here is derived from an EMBL/GenBank/DDBJ whole genome shotgun (WGS) entry which is preliminary data.</text>
</comment>
<dbReference type="InParanoid" id="S7W9A2"/>
<keyword evidence="3" id="KW-1185">Reference proteome</keyword>
<gene>
    <name evidence="2" type="ORF">SLOPH_795</name>
</gene>
<feature type="chain" id="PRO_5004546092" evidence="1">
    <location>
        <begin position="19"/>
        <end position="254"/>
    </location>
</feature>
<evidence type="ECO:0000256" key="1">
    <source>
        <dbReference type="SAM" id="SignalP"/>
    </source>
</evidence>
<proteinExistence type="predicted"/>
<dbReference type="AlphaFoldDB" id="S7W9A2"/>
<accession>S7W9A2</accession>
<dbReference type="EMBL" id="ATCN01000248">
    <property type="protein sequence ID" value="EPR79456.1"/>
    <property type="molecule type" value="Genomic_DNA"/>
</dbReference>
<organism evidence="2 3">
    <name type="scientific">Spraguea lophii (strain 42_110)</name>
    <name type="common">Microsporidian parasite</name>
    <dbReference type="NCBI Taxonomy" id="1358809"/>
    <lineage>
        <taxon>Eukaryota</taxon>
        <taxon>Fungi</taxon>
        <taxon>Fungi incertae sedis</taxon>
        <taxon>Microsporidia</taxon>
        <taxon>Spragueidae</taxon>
        <taxon>Spraguea</taxon>
    </lineage>
</organism>
<dbReference type="Proteomes" id="UP000014978">
    <property type="component" value="Unassembled WGS sequence"/>
</dbReference>
<keyword evidence="1" id="KW-0732">Signal</keyword>
<name>S7W9A2_SPRLO</name>
<dbReference type="HOGENOM" id="CLU_1094874_0_0_1"/>
<evidence type="ECO:0000313" key="2">
    <source>
        <dbReference type="EMBL" id="EPR79456.1"/>
    </source>
</evidence>
<evidence type="ECO:0000313" key="3">
    <source>
        <dbReference type="Proteomes" id="UP000014978"/>
    </source>
</evidence>
<dbReference type="VEuPathDB" id="MicrosporidiaDB:SLOPH_795"/>